<dbReference type="AlphaFoldDB" id="A0A6J0M4Y2"/>
<accession>A0A6J0M4Y2</accession>
<dbReference type="PANTHER" id="PTHR35357">
    <property type="entry name" value="OS02G0537100 PROTEIN"/>
    <property type="match status" value="1"/>
</dbReference>
<dbReference type="InterPro" id="IPR034088">
    <property type="entry name" value="Pla_a_1-like"/>
</dbReference>
<feature type="domain" description="Pectinesterase inhibitor" evidence="5">
    <location>
        <begin position="19"/>
        <end position="171"/>
    </location>
</feature>
<proteinExistence type="inferred from homology"/>
<dbReference type="NCBIfam" id="TIGR01614">
    <property type="entry name" value="PME_inhib"/>
    <property type="match status" value="1"/>
</dbReference>
<keyword evidence="1 4" id="KW-0732">Signal</keyword>
<reference evidence="6" key="1">
    <citation type="journal article" date="2019" name="Database">
        <title>The radish genome database (RadishGD): an integrated information resource for radish genomics.</title>
        <authorList>
            <person name="Yu H.J."/>
            <person name="Baek S."/>
            <person name="Lee Y.J."/>
            <person name="Cho A."/>
            <person name="Mun J.H."/>
        </authorList>
    </citation>
    <scope>NUCLEOTIDE SEQUENCE [LARGE SCALE GENOMIC DNA]</scope>
    <source>
        <strain evidence="6">cv. WK10039</strain>
    </source>
</reference>
<dbReference type="GO" id="GO:0004857">
    <property type="term" value="F:enzyme inhibitor activity"/>
    <property type="evidence" value="ECO:0007669"/>
    <property type="project" value="InterPro"/>
</dbReference>
<evidence type="ECO:0000259" key="5">
    <source>
        <dbReference type="SMART" id="SM00856"/>
    </source>
</evidence>
<dbReference type="PANTHER" id="PTHR35357:SF17">
    <property type="entry name" value="PECTINESTERASE INHIBITOR 12"/>
    <property type="match status" value="1"/>
</dbReference>
<keyword evidence="2" id="KW-1015">Disulfide bond</keyword>
<dbReference type="RefSeq" id="XP_018467505.2">
    <property type="nucleotide sequence ID" value="XM_018612003.2"/>
</dbReference>
<evidence type="ECO:0000313" key="7">
    <source>
        <dbReference type="RefSeq" id="XP_018467505.2"/>
    </source>
</evidence>
<dbReference type="SUPFAM" id="SSF101148">
    <property type="entry name" value="Plant invertase/pectin methylesterase inhibitor"/>
    <property type="match status" value="1"/>
</dbReference>
<keyword evidence="6" id="KW-1185">Reference proteome</keyword>
<dbReference type="InterPro" id="IPR035513">
    <property type="entry name" value="Invertase/methylesterase_inhib"/>
</dbReference>
<feature type="chain" id="PRO_5040743922" evidence="4">
    <location>
        <begin position="21"/>
        <end position="176"/>
    </location>
</feature>
<feature type="signal peptide" evidence="4">
    <location>
        <begin position="1"/>
        <end position="20"/>
    </location>
</feature>
<dbReference type="SMART" id="SM00856">
    <property type="entry name" value="PMEI"/>
    <property type="match status" value="1"/>
</dbReference>
<comment type="similarity">
    <text evidence="3">Belongs to the PMEI family.</text>
</comment>
<gene>
    <name evidence="7" type="primary">LOC108839187</name>
</gene>
<dbReference type="Proteomes" id="UP000504610">
    <property type="component" value="Chromosome 2"/>
</dbReference>
<sequence>MKFIFSFVLFFLFLNCLATAQTLIQNCCKKSSTNSPDFNYDICVQYLEKDPQCKNATNLKELVIALTKNAASKSANLKKIAEEILKDKKLKRGIESNLRDCVEFYDDANDSLNNTLTLVNLGKYMDAATALSTALDGMTSCEDGFKESDTKSPISKEDNVLRQLISIDLSFGVNLK</sequence>
<dbReference type="FunFam" id="1.20.140.40:FF:000002">
    <property type="entry name" value="Putative invertase inhibitor"/>
    <property type="match status" value="1"/>
</dbReference>
<dbReference type="KEGG" id="rsz:108839187"/>
<dbReference type="InterPro" id="IPR006501">
    <property type="entry name" value="Pectinesterase_inhib_dom"/>
</dbReference>
<dbReference type="GeneID" id="108839187"/>
<evidence type="ECO:0000313" key="6">
    <source>
        <dbReference type="Proteomes" id="UP000504610"/>
    </source>
</evidence>
<dbReference type="Gene3D" id="1.20.140.40">
    <property type="entry name" value="Invertase/pectin methylesterase inhibitor family protein"/>
    <property type="match status" value="1"/>
</dbReference>
<evidence type="ECO:0000256" key="4">
    <source>
        <dbReference type="SAM" id="SignalP"/>
    </source>
</evidence>
<evidence type="ECO:0000256" key="3">
    <source>
        <dbReference type="ARBA" id="ARBA00038471"/>
    </source>
</evidence>
<dbReference type="Pfam" id="PF04043">
    <property type="entry name" value="PMEI"/>
    <property type="match status" value="1"/>
</dbReference>
<organism evidence="6 7">
    <name type="scientific">Raphanus sativus</name>
    <name type="common">Radish</name>
    <name type="synonym">Raphanus raphanistrum var. sativus</name>
    <dbReference type="NCBI Taxonomy" id="3726"/>
    <lineage>
        <taxon>Eukaryota</taxon>
        <taxon>Viridiplantae</taxon>
        <taxon>Streptophyta</taxon>
        <taxon>Embryophyta</taxon>
        <taxon>Tracheophyta</taxon>
        <taxon>Spermatophyta</taxon>
        <taxon>Magnoliopsida</taxon>
        <taxon>eudicotyledons</taxon>
        <taxon>Gunneridae</taxon>
        <taxon>Pentapetalae</taxon>
        <taxon>rosids</taxon>
        <taxon>malvids</taxon>
        <taxon>Brassicales</taxon>
        <taxon>Brassicaceae</taxon>
        <taxon>Brassiceae</taxon>
        <taxon>Raphanus</taxon>
    </lineage>
</organism>
<dbReference type="OrthoDB" id="1077481at2759"/>
<name>A0A6J0M4Y2_RAPSA</name>
<evidence type="ECO:0000256" key="2">
    <source>
        <dbReference type="ARBA" id="ARBA00023157"/>
    </source>
</evidence>
<dbReference type="GO" id="GO:0005576">
    <property type="term" value="C:extracellular region"/>
    <property type="evidence" value="ECO:0007669"/>
    <property type="project" value="UniProtKB-ARBA"/>
</dbReference>
<dbReference type="CDD" id="cd15795">
    <property type="entry name" value="PMEI-Pla_a_1_like"/>
    <property type="match status" value="1"/>
</dbReference>
<protein>
    <submittedName>
        <fullName evidence="7">Pectinesterase inhibitor 12-like</fullName>
    </submittedName>
</protein>
<reference evidence="7" key="2">
    <citation type="submission" date="2025-08" db="UniProtKB">
        <authorList>
            <consortium name="RefSeq"/>
        </authorList>
    </citation>
    <scope>IDENTIFICATION</scope>
    <source>
        <tissue evidence="7">Leaf</tissue>
    </source>
</reference>
<evidence type="ECO:0000256" key="1">
    <source>
        <dbReference type="ARBA" id="ARBA00022729"/>
    </source>
</evidence>